<gene>
    <name evidence="11" type="ORF">JDV75_07455</name>
</gene>
<feature type="transmembrane region" description="Helical" evidence="10">
    <location>
        <begin position="222"/>
        <end position="241"/>
    </location>
</feature>
<evidence type="ECO:0000256" key="5">
    <source>
        <dbReference type="ARBA" id="ARBA00023065"/>
    </source>
</evidence>
<dbReference type="InterPro" id="IPR050368">
    <property type="entry name" value="ClC-type_chloride_channel"/>
</dbReference>
<evidence type="ECO:0000256" key="7">
    <source>
        <dbReference type="ARBA" id="ARBA00023173"/>
    </source>
</evidence>
<keyword evidence="3 10" id="KW-0812">Transmembrane</keyword>
<dbReference type="InterPro" id="IPR014743">
    <property type="entry name" value="Cl-channel_core"/>
</dbReference>
<reference evidence="11" key="1">
    <citation type="submission" date="2020-12" db="EMBL/GenBank/DDBJ databases">
        <title>Genome public.</title>
        <authorList>
            <person name="Sun Q."/>
        </authorList>
    </citation>
    <scope>NUCLEOTIDE SEQUENCE</scope>
    <source>
        <strain evidence="11">CCM 8863</strain>
    </source>
</reference>
<evidence type="ECO:0000256" key="10">
    <source>
        <dbReference type="SAM" id="Phobius"/>
    </source>
</evidence>
<name>A0A934M7H2_9CORY</name>
<dbReference type="InterPro" id="IPR001807">
    <property type="entry name" value="ClC"/>
</dbReference>
<evidence type="ECO:0000256" key="6">
    <source>
        <dbReference type="ARBA" id="ARBA00023136"/>
    </source>
</evidence>
<feature type="transmembrane region" description="Helical" evidence="10">
    <location>
        <begin position="348"/>
        <end position="372"/>
    </location>
</feature>
<keyword evidence="12" id="KW-1185">Reference proteome</keyword>
<feature type="transmembrane region" description="Helical" evidence="10">
    <location>
        <begin position="147"/>
        <end position="172"/>
    </location>
</feature>
<accession>A0A934M7H2</accession>
<evidence type="ECO:0000256" key="3">
    <source>
        <dbReference type="ARBA" id="ARBA00022692"/>
    </source>
</evidence>
<dbReference type="PANTHER" id="PTHR43427">
    <property type="entry name" value="CHLORIDE CHANNEL PROTEIN CLC-E"/>
    <property type="match status" value="1"/>
</dbReference>
<keyword evidence="6 10" id="KW-0472">Membrane</keyword>
<dbReference type="SUPFAM" id="SSF81340">
    <property type="entry name" value="Clc chloride channel"/>
    <property type="match status" value="1"/>
</dbReference>
<evidence type="ECO:0000256" key="4">
    <source>
        <dbReference type="ARBA" id="ARBA00022989"/>
    </source>
</evidence>
<keyword evidence="4 10" id="KW-1133">Transmembrane helix</keyword>
<evidence type="ECO:0000256" key="9">
    <source>
        <dbReference type="ARBA" id="ARBA00023303"/>
    </source>
</evidence>
<dbReference type="PRINTS" id="PR00762">
    <property type="entry name" value="CLCHANNEL"/>
</dbReference>
<feature type="transmembrane region" description="Helical" evidence="10">
    <location>
        <begin position="384"/>
        <end position="404"/>
    </location>
</feature>
<dbReference type="Gene3D" id="1.10.3080.10">
    <property type="entry name" value="Clc chloride channel"/>
    <property type="match status" value="1"/>
</dbReference>
<feature type="transmembrane region" description="Helical" evidence="10">
    <location>
        <begin position="323"/>
        <end position="342"/>
    </location>
</feature>
<evidence type="ECO:0000256" key="1">
    <source>
        <dbReference type="ARBA" id="ARBA00004141"/>
    </source>
</evidence>
<keyword evidence="2" id="KW-0813">Transport</keyword>
<evidence type="ECO:0000256" key="8">
    <source>
        <dbReference type="ARBA" id="ARBA00023214"/>
    </source>
</evidence>
<dbReference type="GO" id="GO:0005254">
    <property type="term" value="F:chloride channel activity"/>
    <property type="evidence" value="ECO:0007669"/>
    <property type="project" value="UniProtKB-KW"/>
</dbReference>
<organism evidence="11 12">
    <name type="scientific">Corynebacterium meridianum</name>
    <dbReference type="NCBI Taxonomy" id="2765363"/>
    <lineage>
        <taxon>Bacteria</taxon>
        <taxon>Bacillati</taxon>
        <taxon>Actinomycetota</taxon>
        <taxon>Actinomycetes</taxon>
        <taxon>Mycobacteriales</taxon>
        <taxon>Corynebacteriaceae</taxon>
        <taxon>Corynebacterium</taxon>
    </lineage>
</organism>
<keyword evidence="9" id="KW-0407">Ion channel</keyword>
<dbReference type="Pfam" id="PF00654">
    <property type="entry name" value="Voltage_CLC"/>
    <property type="match status" value="1"/>
</dbReference>
<comment type="caution">
    <text evidence="11">The sequence shown here is derived from an EMBL/GenBank/DDBJ whole genome shotgun (WGS) entry which is preliminary data.</text>
</comment>
<feature type="transmembrane region" description="Helical" evidence="10">
    <location>
        <begin position="253"/>
        <end position="271"/>
    </location>
</feature>
<sequence length="427" mass="44409">MTVTPLNRLAVLAIVAGALTGLLVAMGNRLIVATEQWIYGAHHLIVLDPGSNVSPERLAVTLICVGVVTSWIWYLLERFGRPAVSVPGAMHGTPMPLFETALSAFTQVVSVAAGAPVGRENAPRLMGGMVASRLATALSIDAGARRILVASAAGAGLAASFHLPLAGALFALELLLVEMSTRTVVSTMLASATAVATTGIFVDPHPIYHSVPLNEHPDMLLAAVLVGIVSGISGHWFGILARKAAALRPRDANILWEMPFVFTLCAIAAYFLPGVSANGRWAAETMFTTGLPIGVLILLGIARGVMILACFRAGTVGGTLTPAFALGALTGGVIGILCQPFFPGVPVAAFALLGAGAFLSTTMAAPMFGMIAAVEFTDLAAQGYLAMFIAVITAALAVRVWGVIVDKDQRQLPFTYTAWTAEADIRP</sequence>
<evidence type="ECO:0000313" key="12">
    <source>
        <dbReference type="Proteomes" id="UP000645966"/>
    </source>
</evidence>
<dbReference type="PANTHER" id="PTHR43427:SF6">
    <property type="entry name" value="CHLORIDE CHANNEL PROTEIN CLC-E"/>
    <property type="match status" value="1"/>
</dbReference>
<keyword evidence="7" id="KW-0869">Chloride channel</keyword>
<dbReference type="Proteomes" id="UP000645966">
    <property type="component" value="Unassembled WGS sequence"/>
</dbReference>
<feature type="transmembrane region" description="Helical" evidence="10">
    <location>
        <begin position="291"/>
        <end position="311"/>
    </location>
</feature>
<keyword evidence="5" id="KW-0406">Ion transport</keyword>
<proteinExistence type="predicted"/>
<protein>
    <submittedName>
        <fullName evidence="11">Chloride channel protein</fullName>
    </submittedName>
</protein>
<feature type="transmembrane region" description="Helical" evidence="10">
    <location>
        <begin position="57"/>
        <end position="76"/>
    </location>
</feature>
<dbReference type="RefSeq" id="WP_198738708.1">
    <property type="nucleotide sequence ID" value="NZ_JAEIOS010000012.1"/>
</dbReference>
<evidence type="ECO:0000313" key="11">
    <source>
        <dbReference type="EMBL" id="MBI8989599.1"/>
    </source>
</evidence>
<keyword evidence="8" id="KW-0868">Chloride</keyword>
<dbReference type="AlphaFoldDB" id="A0A934M7H2"/>
<feature type="transmembrane region" description="Helical" evidence="10">
    <location>
        <begin position="184"/>
        <end position="202"/>
    </location>
</feature>
<comment type="subcellular location">
    <subcellularLocation>
        <location evidence="1">Membrane</location>
        <topology evidence="1">Multi-pass membrane protein</topology>
    </subcellularLocation>
</comment>
<evidence type="ECO:0000256" key="2">
    <source>
        <dbReference type="ARBA" id="ARBA00022448"/>
    </source>
</evidence>
<dbReference type="EMBL" id="JAEIOS010000012">
    <property type="protein sequence ID" value="MBI8989599.1"/>
    <property type="molecule type" value="Genomic_DNA"/>
</dbReference>
<dbReference type="GO" id="GO:0034707">
    <property type="term" value="C:chloride channel complex"/>
    <property type="evidence" value="ECO:0007669"/>
    <property type="project" value="UniProtKB-KW"/>
</dbReference>